<dbReference type="OrthoDB" id="5231148at2759"/>
<proteinExistence type="predicted"/>
<reference evidence="2" key="1">
    <citation type="journal article" date="2015" name="Genome Announc.">
        <title>Draft genome sequence of the cellulolytic fungus Chaetomium globosum.</title>
        <authorList>
            <person name="Cuomo C.A."/>
            <person name="Untereiner W.A."/>
            <person name="Ma L.-J."/>
            <person name="Grabherr M."/>
            <person name="Birren B.W."/>
        </authorList>
    </citation>
    <scope>NUCLEOTIDE SEQUENCE [LARGE SCALE GENOMIC DNA]</scope>
    <source>
        <strain evidence="2">ATCC 6205 / CBS 148.51 / DSM 1962 / NBRC 6347 / NRRL 1970</strain>
    </source>
</reference>
<dbReference type="RefSeq" id="XP_001228955.1">
    <property type="nucleotide sequence ID" value="XM_001228954.1"/>
</dbReference>
<organism evidence="1 2">
    <name type="scientific">Chaetomium globosum (strain ATCC 6205 / CBS 148.51 / DSM 1962 / NBRC 6347 / NRRL 1970)</name>
    <name type="common">Soil fungus</name>
    <dbReference type="NCBI Taxonomy" id="306901"/>
    <lineage>
        <taxon>Eukaryota</taxon>
        <taxon>Fungi</taxon>
        <taxon>Dikarya</taxon>
        <taxon>Ascomycota</taxon>
        <taxon>Pezizomycotina</taxon>
        <taxon>Sordariomycetes</taxon>
        <taxon>Sordariomycetidae</taxon>
        <taxon>Sordariales</taxon>
        <taxon>Chaetomiaceae</taxon>
        <taxon>Chaetomium</taxon>
    </lineage>
</organism>
<sequence>MQGEDSLHDYDVLVSYNQTELNKILLERAAKAGTPLVEGLSWTEETKGKYRTDLDDWGSDCTITVEVKLQRPSLQILDQDGNITFSAPFSGSKTLKRVSDGQTMTTTFENVKIVIIASLTAVHGTTSAAGGFTPNASPDPSPAGTVRVIEQGNNTALGICINFPELLSVAVKNDGQGGNTPDQLDRIEESVKAKIERRFRDAGFPPRLNKSLSNMKSGMRFTLNLPSHPIEAPQYQKATGEMVFNMDGFFFNLDSPTAELVFSSTNSSPTPPVKLSYTSAPQRMEWTSVDKFGRHVLSKSGAVDAKFSFTGTASWGRGPKPELYPNQLQLLFTLHRSWESR</sequence>
<gene>
    <name evidence="1" type="ORF">CHGG_02439</name>
</gene>
<evidence type="ECO:0000313" key="2">
    <source>
        <dbReference type="Proteomes" id="UP000001056"/>
    </source>
</evidence>
<evidence type="ECO:0000313" key="1">
    <source>
        <dbReference type="EMBL" id="EAQ90504.1"/>
    </source>
</evidence>
<accession>Q2HBG5</accession>
<dbReference type="AlphaFoldDB" id="Q2HBG5"/>
<name>Q2HBG5_CHAGB</name>
<protein>
    <submittedName>
        <fullName evidence="1">Uncharacterized protein</fullName>
    </submittedName>
</protein>
<dbReference type="HOGENOM" id="CLU_813799_0_0_1"/>
<dbReference type="EMBL" id="CH408030">
    <property type="protein sequence ID" value="EAQ90504.1"/>
    <property type="molecule type" value="Genomic_DNA"/>
</dbReference>
<dbReference type="Proteomes" id="UP000001056">
    <property type="component" value="Unassembled WGS sequence"/>
</dbReference>
<dbReference type="GeneID" id="4389235"/>
<dbReference type="InParanoid" id="Q2HBG5"/>
<dbReference type="VEuPathDB" id="FungiDB:CHGG_02439"/>
<keyword evidence="2" id="KW-1185">Reference proteome</keyword>